<accession>A0A2S7U1I4</accession>
<comment type="similarity">
    <text evidence="2">Belongs to the sulfatase family.</text>
</comment>
<dbReference type="Gene3D" id="3.40.720.10">
    <property type="entry name" value="Alkaline Phosphatase, subunit A"/>
    <property type="match status" value="1"/>
</dbReference>
<name>A0A2S7U1I4_9BACT</name>
<comment type="cofactor">
    <cofactor evidence="1">
        <name>Ca(2+)</name>
        <dbReference type="ChEBI" id="CHEBI:29108"/>
    </cofactor>
</comment>
<protein>
    <recommendedName>
        <fullName evidence="7">N-sulphoglucosamine sulphohydrolase C-terminal domain-containing protein</fullName>
    </recommendedName>
</protein>
<dbReference type="PANTHER" id="PTHR42693">
    <property type="entry name" value="ARYLSULFATASE FAMILY MEMBER"/>
    <property type="match status" value="1"/>
</dbReference>
<evidence type="ECO:0000313" key="9">
    <source>
        <dbReference type="Proteomes" id="UP000239907"/>
    </source>
</evidence>
<dbReference type="InterPro" id="IPR017850">
    <property type="entry name" value="Alkaline_phosphatase_core_sf"/>
</dbReference>
<proteinExistence type="inferred from homology"/>
<dbReference type="Pfam" id="PF16347">
    <property type="entry name" value="SGSH_C"/>
    <property type="match status" value="1"/>
</dbReference>
<dbReference type="SUPFAM" id="SSF53649">
    <property type="entry name" value="Alkaline phosphatase-like"/>
    <property type="match status" value="1"/>
</dbReference>
<keyword evidence="6" id="KW-0106">Calcium</keyword>
<evidence type="ECO:0000256" key="6">
    <source>
        <dbReference type="ARBA" id="ARBA00022837"/>
    </source>
</evidence>
<evidence type="ECO:0000256" key="1">
    <source>
        <dbReference type="ARBA" id="ARBA00001913"/>
    </source>
</evidence>
<keyword evidence="4" id="KW-0732">Signal</keyword>
<sequence length="158" mass="17524">MLVKWPRVSVAGSVCHQPLIIEDFFPSILEMAGVKQSQTVQKIDGQSFVSLIKTPTADIQSRALYWHYPNQWGPKGPGIGASSAILLDDWKLIYYHQNQSVELFNLKTDIGEQNNLASKNRAKVTELSRLLGDTLKQSNAQMPSLKDGGARIPYPSAN</sequence>
<dbReference type="InterPro" id="IPR032506">
    <property type="entry name" value="SGSH_C"/>
</dbReference>
<dbReference type="EMBL" id="MQWA01000001">
    <property type="protein sequence ID" value="PQJ28182.1"/>
    <property type="molecule type" value="Genomic_DNA"/>
</dbReference>
<evidence type="ECO:0000313" key="8">
    <source>
        <dbReference type="EMBL" id="PQJ28182.1"/>
    </source>
</evidence>
<keyword evidence="5" id="KW-0378">Hydrolase</keyword>
<feature type="domain" description="N-sulphoglucosamine sulphohydrolase C-terminal" evidence="7">
    <location>
        <begin position="1"/>
        <end position="138"/>
    </location>
</feature>
<comment type="caution">
    <text evidence="8">The sequence shown here is derived from an EMBL/GenBank/DDBJ whole genome shotgun (WGS) entry which is preliminary data.</text>
</comment>
<dbReference type="PANTHER" id="PTHR42693:SF42">
    <property type="entry name" value="ARYLSULFATASE G"/>
    <property type="match status" value="1"/>
</dbReference>
<reference evidence="8 9" key="1">
    <citation type="submission" date="2016-12" db="EMBL/GenBank/DDBJ databases">
        <title>Study of bacterial adaptation to deep sea.</title>
        <authorList>
            <person name="Song J."/>
            <person name="Yoshizawa S."/>
            <person name="Kogure K."/>
        </authorList>
    </citation>
    <scope>NUCLEOTIDE SEQUENCE [LARGE SCALE GENOMIC DNA]</scope>
    <source>
        <strain evidence="8 9">SAORIC-165</strain>
    </source>
</reference>
<dbReference type="OrthoDB" id="246867at2"/>
<keyword evidence="3" id="KW-0479">Metal-binding</keyword>
<evidence type="ECO:0000256" key="2">
    <source>
        <dbReference type="ARBA" id="ARBA00008779"/>
    </source>
</evidence>
<evidence type="ECO:0000256" key="5">
    <source>
        <dbReference type="ARBA" id="ARBA00022801"/>
    </source>
</evidence>
<dbReference type="GO" id="GO:0004065">
    <property type="term" value="F:arylsulfatase activity"/>
    <property type="evidence" value="ECO:0007669"/>
    <property type="project" value="TreeGrafter"/>
</dbReference>
<dbReference type="AlphaFoldDB" id="A0A2S7U1I4"/>
<dbReference type="GO" id="GO:0046872">
    <property type="term" value="F:metal ion binding"/>
    <property type="evidence" value="ECO:0007669"/>
    <property type="project" value="UniProtKB-KW"/>
</dbReference>
<evidence type="ECO:0000256" key="3">
    <source>
        <dbReference type="ARBA" id="ARBA00022723"/>
    </source>
</evidence>
<organism evidence="8 9">
    <name type="scientific">Rubritalea profundi</name>
    <dbReference type="NCBI Taxonomy" id="1658618"/>
    <lineage>
        <taxon>Bacteria</taxon>
        <taxon>Pseudomonadati</taxon>
        <taxon>Verrucomicrobiota</taxon>
        <taxon>Verrucomicrobiia</taxon>
        <taxon>Verrucomicrobiales</taxon>
        <taxon>Rubritaleaceae</taxon>
        <taxon>Rubritalea</taxon>
    </lineage>
</organism>
<evidence type="ECO:0000256" key="4">
    <source>
        <dbReference type="ARBA" id="ARBA00022729"/>
    </source>
</evidence>
<keyword evidence="9" id="KW-1185">Reference proteome</keyword>
<gene>
    <name evidence="8" type="ORF">BSZ32_06470</name>
</gene>
<evidence type="ECO:0000259" key="7">
    <source>
        <dbReference type="Pfam" id="PF16347"/>
    </source>
</evidence>
<dbReference type="Proteomes" id="UP000239907">
    <property type="component" value="Unassembled WGS sequence"/>
</dbReference>
<dbReference type="InterPro" id="IPR050738">
    <property type="entry name" value="Sulfatase"/>
</dbReference>